<dbReference type="InterPro" id="IPR029787">
    <property type="entry name" value="Nucleotide_cyclase"/>
</dbReference>
<dbReference type="Proteomes" id="UP001246690">
    <property type="component" value="Chromosome"/>
</dbReference>
<accession>A0ABY9SBV7</accession>
<keyword evidence="8" id="KW-1185">Reference proteome</keyword>
<sequence length="300" mass="34447">MPLNINDLDYSLSELNIAIKDHYDWAAKILSLNLLGGEADEEIVHPDSHCHCRFSKWLKLRLEGEALDREMISLIDRQHTEMHDVARELMQSIISKKVTEELVQHYHSTQQILIESLDRYKEYLFSYRNLHDALTGLPLRHLLYREFPLIRSKYNMSDSRVYVLIMDIDRFKSINDTWGHNAGDDVLRSVALALRAATRDNERIYRFGGEEFITLLVAKNDEDAGFAAERMREHLESHSIKVAGVEISVTVTGGLTKVRAQDSLHEAIGRADKAMYYGKNTGRNRCIMSTIAEDLITLGE</sequence>
<dbReference type="CDD" id="cd01949">
    <property type="entry name" value="GGDEF"/>
    <property type="match status" value="1"/>
</dbReference>
<dbReference type="InterPro" id="IPR025991">
    <property type="entry name" value="Chemoreceptor_zinc-bind_dom"/>
</dbReference>
<dbReference type="InterPro" id="IPR000160">
    <property type="entry name" value="GGDEF_dom"/>
</dbReference>
<dbReference type="EC" id="2.7.7.65" evidence="3"/>
<dbReference type="Pfam" id="PF00990">
    <property type="entry name" value="GGDEF"/>
    <property type="match status" value="1"/>
</dbReference>
<dbReference type="NCBIfam" id="NF007380">
    <property type="entry name" value="PRK09894.1"/>
    <property type="match status" value="1"/>
</dbReference>
<comment type="cofactor">
    <cofactor evidence="1">
        <name>Mg(2+)</name>
        <dbReference type="ChEBI" id="CHEBI:18420"/>
    </cofactor>
</comment>
<dbReference type="RefSeq" id="WP_309877369.1">
    <property type="nucleotide sequence ID" value="NZ_CP133838.1"/>
</dbReference>
<name>A0ABY9SBV7_9ENTR</name>
<keyword evidence="7" id="KW-0548">Nucleotidyltransferase</keyword>
<evidence type="ECO:0000259" key="6">
    <source>
        <dbReference type="PROSITE" id="PS50887"/>
    </source>
</evidence>
<dbReference type="GO" id="GO:0052621">
    <property type="term" value="F:diguanylate cyclase activity"/>
    <property type="evidence" value="ECO:0007669"/>
    <property type="project" value="UniProtKB-EC"/>
</dbReference>
<dbReference type="EMBL" id="CP133838">
    <property type="protein sequence ID" value="WMY74937.1"/>
    <property type="molecule type" value="Genomic_DNA"/>
</dbReference>
<keyword evidence="7" id="KW-0808">Transferase</keyword>
<dbReference type="NCBIfam" id="TIGR00254">
    <property type="entry name" value="GGDEF"/>
    <property type="match status" value="1"/>
</dbReference>
<keyword evidence="4" id="KW-0342">GTP-binding</keyword>
<evidence type="ECO:0000256" key="1">
    <source>
        <dbReference type="ARBA" id="ARBA00001946"/>
    </source>
</evidence>
<evidence type="ECO:0000256" key="5">
    <source>
        <dbReference type="ARBA" id="ARBA00034247"/>
    </source>
</evidence>
<reference evidence="7 8" key="1">
    <citation type="submission" date="2023-09" db="EMBL/GenBank/DDBJ databases">
        <title>Buttiauxella selenatireducens sp. nov., isolated from the rhizosphere of Cardamine hupingshanesis.</title>
        <authorList>
            <person name="Zhang S."/>
            <person name="Xu Z."/>
            <person name="Wang H."/>
            <person name="Guo Y."/>
        </authorList>
    </citation>
    <scope>NUCLEOTIDE SEQUENCE [LARGE SCALE GENOMIC DNA]</scope>
    <source>
        <strain evidence="7 8">R73</strain>
    </source>
</reference>
<dbReference type="InterPro" id="IPR050469">
    <property type="entry name" value="Diguanylate_Cyclase"/>
</dbReference>
<dbReference type="SUPFAM" id="SSF55073">
    <property type="entry name" value="Nucleotide cyclase"/>
    <property type="match status" value="1"/>
</dbReference>
<gene>
    <name evidence="7" type="ORF">RHD99_02830</name>
</gene>
<organism evidence="7 8">
    <name type="scientific">Buttiauxella selenatireducens</name>
    <dbReference type="NCBI Taxonomy" id="3073902"/>
    <lineage>
        <taxon>Bacteria</taxon>
        <taxon>Pseudomonadati</taxon>
        <taxon>Pseudomonadota</taxon>
        <taxon>Gammaproteobacteria</taxon>
        <taxon>Enterobacterales</taxon>
        <taxon>Enterobacteriaceae</taxon>
        <taxon>Buttiauxella</taxon>
    </lineage>
</organism>
<feature type="domain" description="GGDEF" evidence="6">
    <location>
        <begin position="159"/>
        <end position="291"/>
    </location>
</feature>
<dbReference type="InterPro" id="IPR043128">
    <property type="entry name" value="Rev_trsase/Diguanyl_cyclase"/>
</dbReference>
<evidence type="ECO:0000256" key="3">
    <source>
        <dbReference type="ARBA" id="ARBA00012528"/>
    </source>
</evidence>
<dbReference type="PROSITE" id="PS50887">
    <property type="entry name" value="GGDEF"/>
    <property type="match status" value="1"/>
</dbReference>
<evidence type="ECO:0000313" key="8">
    <source>
        <dbReference type="Proteomes" id="UP001246690"/>
    </source>
</evidence>
<dbReference type="PANTHER" id="PTHR45138:SF9">
    <property type="entry name" value="DIGUANYLATE CYCLASE DGCM-RELATED"/>
    <property type="match status" value="1"/>
</dbReference>
<dbReference type="PANTHER" id="PTHR45138">
    <property type="entry name" value="REGULATORY COMPONENTS OF SENSORY TRANSDUCTION SYSTEM"/>
    <property type="match status" value="1"/>
</dbReference>
<evidence type="ECO:0000313" key="7">
    <source>
        <dbReference type="EMBL" id="WMY74937.1"/>
    </source>
</evidence>
<dbReference type="SMART" id="SM00267">
    <property type="entry name" value="GGDEF"/>
    <property type="match status" value="1"/>
</dbReference>
<keyword evidence="4" id="KW-0547">Nucleotide-binding</keyword>
<dbReference type="Gene3D" id="1.20.120.30">
    <property type="entry name" value="Aspartate receptor, ligand-binding domain"/>
    <property type="match status" value="1"/>
</dbReference>
<comment type="catalytic activity">
    <reaction evidence="5">
        <text>2 GTP = 3',3'-c-di-GMP + 2 diphosphate</text>
        <dbReference type="Rhea" id="RHEA:24898"/>
        <dbReference type="ChEBI" id="CHEBI:33019"/>
        <dbReference type="ChEBI" id="CHEBI:37565"/>
        <dbReference type="ChEBI" id="CHEBI:58805"/>
        <dbReference type="EC" id="2.7.7.65"/>
    </reaction>
</comment>
<evidence type="ECO:0000256" key="2">
    <source>
        <dbReference type="ARBA" id="ARBA00004665"/>
    </source>
</evidence>
<comment type="pathway">
    <text evidence="2">Purine metabolism; 3',5'-cyclic di-GMP biosynthesis.</text>
</comment>
<protein>
    <recommendedName>
        <fullName evidence="3">diguanylate cyclase</fullName>
        <ecNumber evidence="3">2.7.7.65</ecNumber>
    </recommendedName>
</protein>
<dbReference type="Pfam" id="PF13682">
    <property type="entry name" value="CZB"/>
    <property type="match status" value="1"/>
</dbReference>
<evidence type="ECO:0000256" key="4">
    <source>
        <dbReference type="ARBA" id="ARBA00023134"/>
    </source>
</evidence>
<proteinExistence type="predicted"/>
<dbReference type="Gene3D" id="3.30.70.270">
    <property type="match status" value="1"/>
</dbReference>